<protein>
    <recommendedName>
        <fullName evidence="1">Integrase catalytic domain-containing protein</fullName>
    </recommendedName>
</protein>
<evidence type="ECO:0000313" key="2">
    <source>
        <dbReference type="EMBL" id="BBO86559.1"/>
    </source>
</evidence>
<dbReference type="AlphaFoldDB" id="A0A5K8A1X4"/>
<dbReference type="Pfam" id="PF00665">
    <property type="entry name" value="rve"/>
    <property type="match status" value="1"/>
</dbReference>
<dbReference type="InterPro" id="IPR009057">
    <property type="entry name" value="Homeodomain-like_sf"/>
</dbReference>
<dbReference type="SUPFAM" id="SSF46689">
    <property type="entry name" value="Homeodomain-like"/>
    <property type="match status" value="1"/>
</dbReference>
<dbReference type="InterPro" id="IPR001584">
    <property type="entry name" value="Integrase_cat-core"/>
</dbReference>
<proteinExistence type="predicted"/>
<dbReference type="GO" id="GO:0015074">
    <property type="term" value="P:DNA integration"/>
    <property type="evidence" value="ECO:0007669"/>
    <property type="project" value="InterPro"/>
</dbReference>
<sequence length="520" mass="59812">MSDSWEIAAWRFEMISPLVDDKLTEAEKRRILSDRTRKSVQWPCSSPKRPIGRSTLFRWMKDYREKGFLGLMPKVRKDKGLARTDRSEQVNYALGLLYEEPGRSLTQLMIYLELEFGELSMSRSTLSRDLRAHPAFLGILQRRKAAGKKLRDLYETDQPHEIWQMDAKGPFSVMLTDGQTIRVHVLSILDDFSRYILAAIIAQAENIQAAVRVFRLAASKWGIALRMQFDRASAYDSEVFRTGLAFLGVHRNWVKSRNPEAQGKIEAYHRSLKRWFVKELPNQEVVDIHHLEALLQATIALVYNRHHHREIKMTPEQALARRLSTRRVGAEQLAQAFKIAVQAKSHPKTGQVNLPNGLFRVPTRFAGKECDFRYDPVNTDQALLIIDDAHQIPLEPFTKKHPFDFQKTEEKRGTGQLQKLLDVWQGHCRPNAQPGFGLPEVFRELSRLLQRPVPIDQREAAAIEAFYRQNGPLPAQPFHQAIDKTADALGPNRALKTYLQYLERLVKAQANKPDPQEDSL</sequence>
<accession>A0A5K8A1X4</accession>
<dbReference type="Gene3D" id="3.30.420.10">
    <property type="entry name" value="Ribonuclease H-like superfamily/Ribonuclease H"/>
    <property type="match status" value="1"/>
</dbReference>
<gene>
    <name evidence="2" type="ORF">DSCO28_71250</name>
</gene>
<evidence type="ECO:0000313" key="3">
    <source>
        <dbReference type="Proteomes" id="UP000425960"/>
    </source>
</evidence>
<dbReference type="PROSITE" id="PS50994">
    <property type="entry name" value="INTEGRASE"/>
    <property type="match status" value="1"/>
</dbReference>
<dbReference type="Proteomes" id="UP000425960">
    <property type="component" value="Chromosome"/>
</dbReference>
<dbReference type="PANTHER" id="PTHR35004">
    <property type="entry name" value="TRANSPOSASE RV3428C-RELATED"/>
    <property type="match status" value="1"/>
</dbReference>
<dbReference type="InterPro" id="IPR036397">
    <property type="entry name" value="RNaseH_sf"/>
</dbReference>
<dbReference type="PANTHER" id="PTHR35004:SF6">
    <property type="entry name" value="TRANSPOSASE"/>
    <property type="match status" value="1"/>
</dbReference>
<dbReference type="InterPro" id="IPR012337">
    <property type="entry name" value="RNaseH-like_sf"/>
</dbReference>
<dbReference type="GO" id="GO:0003676">
    <property type="term" value="F:nucleic acid binding"/>
    <property type="evidence" value="ECO:0007669"/>
    <property type="project" value="InterPro"/>
</dbReference>
<dbReference type="SUPFAM" id="SSF53098">
    <property type="entry name" value="Ribonuclease H-like"/>
    <property type="match status" value="1"/>
</dbReference>
<reference evidence="2 3" key="1">
    <citation type="submission" date="2019-11" db="EMBL/GenBank/DDBJ databases">
        <title>Comparative genomics of hydrocarbon-degrading Desulfosarcina strains.</title>
        <authorList>
            <person name="Watanabe M."/>
            <person name="Kojima H."/>
            <person name="Fukui M."/>
        </authorList>
    </citation>
    <scope>NUCLEOTIDE SEQUENCE [LARGE SCALE GENOMIC DNA]</scope>
    <source>
        <strain evidence="2 3">28bB2T</strain>
    </source>
</reference>
<organism evidence="2 3">
    <name type="scientific">Desulfosarcina ovata subsp. sediminis</name>
    <dbReference type="NCBI Taxonomy" id="885957"/>
    <lineage>
        <taxon>Bacteria</taxon>
        <taxon>Pseudomonadati</taxon>
        <taxon>Thermodesulfobacteriota</taxon>
        <taxon>Desulfobacteria</taxon>
        <taxon>Desulfobacterales</taxon>
        <taxon>Desulfosarcinaceae</taxon>
        <taxon>Desulfosarcina</taxon>
    </lineage>
</organism>
<evidence type="ECO:0000259" key="1">
    <source>
        <dbReference type="PROSITE" id="PS50994"/>
    </source>
</evidence>
<name>A0A5K8A1X4_9BACT</name>
<feature type="domain" description="Integrase catalytic" evidence="1">
    <location>
        <begin position="155"/>
        <end position="323"/>
    </location>
</feature>
<dbReference type="EMBL" id="AP021876">
    <property type="protein sequence ID" value="BBO86559.1"/>
    <property type="molecule type" value="Genomic_DNA"/>
</dbReference>
<dbReference type="RefSeq" id="WP_162458929.1">
    <property type="nucleotide sequence ID" value="NZ_AP021876.1"/>
</dbReference>
<dbReference type="KEGG" id="dov:DSCO28_71250"/>